<organism evidence="7 8">
    <name type="scientific">Leifsonia aquatica</name>
    <name type="common">Corynebacterium aquaticum</name>
    <dbReference type="NCBI Taxonomy" id="144185"/>
    <lineage>
        <taxon>Bacteria</taxon>
        <taxon>Bacillati</taxon>
        <taxon>Actinomycetota</taxon>
        <taxon>Actinomycetes</taxon>
        <taxon>Micrococcales</taxon>
        <taxon>Microbacteriaceae</taxon>
        <taxon>Leifsonia</taxon>
    </lineage>
</organism>
<dbReference type="SUPFAM" id="SSF103473">
    <property type="entry name" value="MFS general substrate transporter"/>
    <property type="match status" value="1"/>
</dbReference>
<evidence type="ECO:0000313" key="8">
    <source>
        <dbReference type="Proteomes" id="UP000538196"/>
    </source>
</evidence>
<dbReference type="PANTHER" id="PTHR42718:SF35">
    <property type="entry name" value="BLL0718 PROTEIN"/>
    <property type="match status" value="1"/>
</dbReference>
<keyword evidence="4 5" id="KW-0472">Membrane</keyword>
<dbReference type="InterPro" id="IPR011701">
    <property type="entry name" value="MFS"/>
</dbReference>
<keyword evidence="8" id="KW-1185">Reference proteome</keyword>
<dbReference type="GO" id="GO:0005886">
    <property type="term" value="C:plasma membrane"/>
    <property type="evidence" value="ECO:0007669"/>
    <property type="project" value="UniProtKB-SubCell"/>
</dbReference>
<feature type="transmembrane region" description="Helical" evidence="5">
    <location>
        <begin position="410"/>
        <end position="431"/>
    </location>
</feature>
<evidence type="ECO:0000256" key="4">
    <source>
        <dbReference type="ARBA" id="ARBA00023136"/>
    </source>
</evidence>
<gene>
    <name evidence="7" type="ORF">FHX33_002652</name>
</gene>
<protein>
    <submittedName>
        <fullName evidence="7">MFS family permease</fullName>
    </submittedName>
</protein>
<keyword evidence="3 5" id="KW-1133">Transmembrane helix</keyword>
<feature type="domain" description="Major facilitator superfamily (MFS) profile" evidence="6">
    <location>
        <begin position="21"/>
        <end position="471"/>
    </location>
</feature>
<dbReference type="InterPro" id="IPR036259">
    <property type="entry name" value="MFS_trans_sf"/>
</dbReference>
<feature type="transmembrane region" description="Helical" evidence="5">
    <location>
        <begin position="237"/>
        <end position="256"/>
    </location>
</feature>
<dbReference type="PANTHER" id="PTHR42718">
    <property type="entry name" value="MAJOR FACILITATOR SUPERFAMILY MULTIDRUG TRANSPORTER MFSC"/>
    <property type="match status" value="1"/>
</dbReference>
<dbReference type="AlphaFoldDB" id="A0A7W4UX24"/>
<proteinExistence type="predicted"/>
<feature type="transmembrane region" description="Helical" evidence="5">
    <location>
        <begin position="371"/>
        <end position="398"/>
    </location>
</feature>
<evidence type="ECO:0000256" key="2">
    <source>
        <dbReference type="ARBA" id="ARBA00022692"/>
    </source>
</evidence>
<comment type="subcellular location">
    <subcellularLocation>
        <location evidence="1">Cell membrane</location>
        <topology evidence="1">Multi-pass membrane protein</topology>
    </subcellularLocation>
</comment>
<evidence type="ECO:0000256" key="5">
    <source>
        <dbReference type="SAM" id="Phobius"/>
    </source>
</evidence>
<dbReference type="RefSeq" id="WP_021763966.1">
    <property type="nucleotide sequence ID" value="NZ_JACHVP010000002.1"/>
</dbReference>
<dbReference type="Pfam" id="PF07690">
    <property type="entry name" value="MFS_1"/>
    <property type="match status" value="1"/>
</dbReference>
<dbReference type="EMBL" id="JACHVP010000002">
    <property type="protein sequence ID" value="MBB2967889.1"/>
    <property type="molecule type" value="Genomic_DNA"/>
</dbReference>
<keyword evidence="2 5" id="KW-0812">Transmembrane</keyword>
<evidence type="ECO:0000256" key="3">
    <source>
        <dbReference type="ARBA" id="ARBA00022989"/>
    </source>
</evidence>
<feature type="transmembrane region" description="Helical" evidence="5">
    <location>
        <begin position="276"/>
        <end position="297"/>
    </location>
</feature>
<dbReference type="GO" id="GO:0022857">
    <property type="term" value="F:transmembrane transporter activity"/>
    <property type="evidence" value="ECO:0007669"/>
    <property type="project" value="InterPro"/>
</dbReference>
<comment type="caution">
    <text evidence="7">The sequence shown here is derived from an EMBL/GenBank/DDBJ whole genome shotgun (WGS) entry which is preliminary data.</text>
</comment>
<name>A0A7W4UX24_LEIAQ</name>
<evidence type="ECO:0000313" key="7">
    <source>
        <dbReference type="EMBL" id="MBB2967889.1"/>
    </source>
</evidence>
<dbReference type="Proteomes" id="UP000538196">
    <property type="component" value="Unassembled WGS sequence"/>
</dbReference>
<feature type="transmembrane region" description="Helical" evidence="5">
    <location>
        <begin position="87"/>
        <end position="106"/>
    </location>
</feature>
<feature type="transmembrane region" description="Helical" evidence="5">
    <location>
        <begin position="144"/>
        <end position="170"/>
    </location>
</feature>
<feature type="transmembrane region" description="Helical" evidence="5">
    <location>
        <begin position="21"/>
        <end position="43"/>
    </location>
</feature>
<dbReference type="Gene3D" id="1.20.1250.20">
    <property type="entry name" value="MFS general substrate transporter like domains"/>
    <property type="match status" value="2"/>
</dbReference>
<feature type="transmembrane region" description="Helical" evidence="5">
    <location>
        <begin position="206"/>
        <end position="225"/>
    </location>
</feature>
<evidence type="ECO:0000256" key="1">
    <source>
        <dbReference type="ARBA" id="ARBA00004651"/>
    </source>
</evidence>
<feature type="transmembrane region" description="Helical" evidence="5">
    <location>
        <begin position="346"/>
        <end position="365"/>
    </location>
</feature>
<feature type="transmembrane region" description="Helical" evidence="5">
    <location>
        <begin position="112"/>
        <end position="132"/>
    </location>
</feature>
<evidence type="ECO:0000259" key="6">
    <source>
        <dbReference type="PROSITE" id="PS50850"/>
    </source>
</evidence>
<accession>A0A7W4UX24</accession>
<feature type="transmembrane region" description="Helical" evidence="5">
    <location>
        <begin position="317"/>
        <end position="334"/>
    </location>
</feature>
<sequence>MTQLHPADTSAPTGSASIRRMVFALLVACAAFQLNASMLAPALVTMAHELDVSEASAALAQTVFFTATAVFGIFLPRWSDIVGRKRIMLLMLAAMTVGSVVAALAPTLPILLVARALQGASGPIVAVSLLILRAEVKDARRYGYLMGLVAAVNGGIAGVDAIAGGFITSLWGFRPIFWVITVLGVLALVFTRSWTPESRPSARARMDWWGVITLVGAILSFQLAINELQQLGDANWWLIGGLAVLGLVFGAAFLTVERIVPVPLASISLLKQRSVWALLLTTSLTIAGVVPVVNAVALSLAQNPTNGFGLAADTTSLILLTPYALLGWIVGPFAGRLAPVVGYRTILRVGLAGSVLGIVGLGFLGTQSLPFLIGAVLFLGVVYAGMANIMLNGLGVVLSPPENPGFLPGLNSAAFGFGAGIGFTVMPALQMLGSGPTGVPTHLGYSVAMFAAAGITALALAVSLLLPKPRGVELNTTSVSAVH</sequence>
<dbReference type="PROSITE" id="PS50850">
    <property type="entry name" value="MFS"/>
    <property type="match status" value="1"/>
</dbReference>
<dbReference type="InterPro" id="IPR020846">
    <property type="entry name" value="MFS_dom"/>
</dbReference>
<reference evidence="7 8" key="1">
    <citation type="submission" date="2020-08" db="EMBL/GenBank/DDBJ databases">
        <title>Sequencing the genomes of 1000 actinobacteria strains.</title>
        <authorList>
            <person name="Klenk H.-P."/>
        </authorList>
    </citation>
    <scope>NUCLEOTIDE SEQUENCE [LARGE SCALE GENOMIC DNA]</scope>
    <source>
        <strain evidence="7 8">DSM 20146</strain>
    </source>
</reference>
<feature type="transmembrane region" description="Helical" evidence="5">
    <location>
        <begin position="443"/>
        <end position="466"/>
    </location>
</feature>
<feature type="transmembrane region" description="Helical" evidence="5">
    <location>
        <begin position="176"/>
        <end position="194"/>
    </location>
</feature>
<feature type="transmembrane region" description="Helical" evidence="5">
    <location>
        <begin position="55"/>
        <end position="75"/>
    </location>
</feature>